<proteinExistence type="predicted"/>
<dbReference type="HOGENOM" id="CLU_1384979_0_0_1"/>
<protein>
    <submittedName>
        <fullName evidence="1">Uncharacterized protein</fullName>
    </submittedName>
</protein>
<gene>
    <name evidence="1" type="ORF">S7711_10939</name>
</gene>
<organism evidence="1 2">
    <name type="scientific">Stachybotrys chartarum (strain CBS 109288 / IBT 7711)</name>
    <name type="common">Toxic black mold</name>
    <name type="synonym">Stilbospora chartarum</name>
    <dbReference type="NCBI Taxonomy" id="1280523"/>
    <lineage>
        <taxon>Eukaryota</taxon>
        <taxon>Fungi</taxon>
        <taxon>Dikarya</taxon>
        <taxon>Ascomycota</taxon>
        <taxon>Pezizomycotina</taxon>
        <taxon>Sordariomycetes</taxon>
        <taxon>Hypocreomycetidae</taxon>
        <taxon>Hypocreales</taxon>
        <taxon>Stachybotryaceae</taxon>
        <taxon>Stachybotrys</taxon>
    </lineage>
</organism>
<accession>A0A084B9A1</accession>
<keyword evidence="2" id="KW-1185">Reference proteome</keyword>
<reference evidence="1 2" key="1">
    <citation type="journal article" date="2014" name="BMC Genomics">
        <title>Comparative genome sequencing reveals chemotype-specific gene clusters in the toxigenic black mold Stachybotrys.</title>
        <authorList>
            <person name="Semeiks J."/>
            <person name="Borek D."/>
            <person name="Otwinowski Z."/>
            <person name="Grishin N.V."/>
        </authorList>
    </citation>
    <scope>NUCLEOTIDE SEQUENCE [LARGE SCALE GENOMIC DNA]</scope>
    <source>
        <strain evidence="2">CBS 109288 / IBT 7711</strain>
    </source>
</reference>
<name>A0A084B9A1_STACB</name>
<dbReference type="EMBL" id="KL647655">
    <property type="protein sequence ID" value="KEY74130.1"/>
    <property type="molecule type" value="Genomic_DNA"/>
</dbReference>
<dbReference type="Proteomes" id="UP000028045">
    <property type="component" value="Unassembled WGS sequence"/>
</dbReference>
<evidence type="ECO:0000313" key="1">
    <source>
        <dbReference type="EMBL" id="KEY74130.1"/>
    </source>
</evidence>
<dbReference type="AlphaFoldDB" id="A0A084B9A1"/>
<evidence type="ECO:0000313" key="2">
    <source>
        <dbReference type="Proteomes" id="UP000028045"/>
    </source>
</evidence>
<sequence>MVQTVETDRRHSSPTCLKEALVGEDTLLRTVASTMFGQYHVVGANIRSADRHLEGLVVRVGFAVHQSPGSNARAQPFRNCRYAVPGCTDSNVWNGNAARPMEIPRLVARIQSSACLRTRWRPGVFAGAEFSPSQFHDQGRGWTYMYDEGPGQSLFSARGEAVGGPTPGQVLRDVSVEVAPMRTATLDLISTAKAVTS</sequence>